<protein>
    <submittedName>
        <fullName evidence="1">Uncharacterized protein</fullName>
    </submittedName>
</protein>
<dbReference type="EMBL" id="GGEC01088942">
    <property type="protein sequence ID" value="MBX69426.1"/>
    <property type="molecule type" value="Transcribed_RNA"/>
</dbReference>
<dbReference type="AlphaFoldDB" id="A0A2P2QQV4"/>
<organism evidence="1">
    <name type="scientific">Rhizophora mucronata</name>
    <name type="common">Asiatic mangrove</name>
    <dbReference type="NCBI Taxonomy" id="61149"/>
    <lineage>
        <taxon>Eukaryota</taxon>
        <taxon>Viridiplantae</taxon>
        <taxon>Streptophyta</taxon>
        <taxon>Embryophyta</taxon>
        <taxon>Tracheophyta</taxon>
        <taxon>Spermatophyta</taxon>
        <taxon>Magnoliopsida</taxon>
        <taxon>eudicotyledons</taxon>
        <taxon>Gunneridae</taxon>
        <taxon>Pentapetalae</taxon>
        <taxon>rosids</taxon>
        <taxon>fabids</taxon>
        <taxon>Malpighiales</taxon>
        <taxon>Rhizophoraceae</taxon>
        <taxon>Rhizophora</taxon>
    </lineage>
</organism>
<reference evidence="1" key="1">
    <citation type="submission" date="2018-02" db="EMBL/GenBank/DDBJ databases">
        <title>Rhizophora mucronata_Transcriptome.</title>
        <authorList>
            <person name="Meera S.P."/>
            <person name="Sreeshan A."/>
            <person name="Augustine A."/>
        </authorList>
    </citation>
    <scope>NUCLEOTIDE SEQUENCE</scope>
    <source>
        <tissue evidence="1">Leaf</tissue>
    </source>
</reference>
<evidence type="ECO:0000313" key="1">
    <source>
        <dbReference type="EMBL" id="MBX69426.1"/>
    </source>
</evidence>
<accession>A0A2P2QQV4</accession>
<proteinExistence type="predicted"/>
<name>A0A2P2QQV4_RHIMU</name>
<sequence>MSDCIYIDYRYRTPNIDCPFSGCSLTIFCKDFS</sequence>